<evidence type="ECO:0000256" key="1">
    <source>
        <dbReference type="ARBA" id="ARBA00009995"/>
    </source>
</evidence>
<keyword evidence="2 4" id="KW-0328">Glycosyltransferase</keyword>
<protein>
    <recommendedName>
        <fullName evidence="5">UDP-glucuronosyltransferase</fullName>
        <ecNumber evidence="5">2.4.1.17</ecNumber>
    </recommendedName>
</protein>
<dbReference type="InterPro" id="IPR002213">
    <property type="entry name" value="UDP_glucos_trans"/>
</dbReference>
<feature type="transmembrane region" description="Helical" evidence="5">
    <location>
        <begin position="477"/>
        <end position="501"/>
    </location>
</feature>
<organism evidence="6 7">
    <name type="scientific">Chionoecetes opilio</name>
    <name type="common">Atlantic snow crab</name>
    <name type="synonym">Cancer opilio</name>
    <dbReference type="NCBI Taxonomy" id="41210"/>
    <lineage>
        <taxon>Eukaryota</taxon>
        <taxon>Metazoa</taxon>
        <taxon>Ecdysozoa</taxon>
        <taxon>Arthropoda</taxon>
        <taxon>Crustacea</taxon>
        <taxon>Multicrustacea</taxon>
        <taxon>Malacostraca</taxon>
        <taxon>Eumalacostraca</taxon>
        <taxon>Eucarida</taxon>
        <taxon>Decapoda</taxon>
        <taxon>Pleocyemata</taxon>
        <taxon>Brachyura</taxon>
        <taxon>Eubrachyura</taxon>
        <taxon>Majoidea</taxon>
        <taxon>Majidae</taxon>
        <taxon>Chionoecetes</taxon>
    </lineage>
</organism>
<evidence type="ECO:0000313" key="7">
    <source>
        <dbReference type="Proteomes" id="UP000770661"/>
    </source>
</evidence>
<dbReference type="EC" id="2.4.1.17" evidence="5"/>
<dbReference type="PANTHER" id="PTHR48043">
    <property type="entry name" value="EG:EG0003.4 PROTEIN-RELATED"/>
    <property type="match status" value="1"/>
</dbReference>
<dbReference type="FunFam" id="3.40.50.2000:FF:000050">
    <property type="entry name" value="UDP-glucuronosyltransferase"/>
    <property type="match status" value="1"/>
</dbReference>
<sequence length="530" mass="58553">MKLAAAILVTLVAVSEGSRVLMVLSLGSPSHKNILTPLAESLARRGHKVTVASLHASSPNASRSYTDLAATGAWESVKKVTGEFDVFKMRQANGGKDVNSQVMKKVLHHLPEYCEAFLRDPGLKTAWASRPDLILLPAFMNECGLAFVHKFKAPFIYVTTSGLTPWTADLVGSPENPAYVPNQYLSYGDHMTLWERTVNTLVRLASPYLRKHLVLNKLDGVVQRVLGDPTVSLAELEKNVSMVMVNSHYSLGHPRPLMPNVVEVGAMHCRPARPLQDKVLRDFLDSSPVPVVLFSLGSTIRSEQMPARVRDALVAAFRRLPYRVVWKWEGAPLTNLPDNVMTRAWLSQQDVLGHNNVRAFVTHGGLLSLQEAVYHNVPVVGMPLMSDQHLNVRQAVTLGLGRELTVDSLTEDDVYEAITSVVGDSSFQHRVEQRSRLLRDQETSPLDRAVYWSEHVLRYGGAQHLRSVAADMPLHQYLLVDVAAVLLVVVAAAMAVVWCALRAATRCLVRGSKPLARKLLVAVRTHAKIQ</sequence>
<keyword evidence="7" id="KW-1185">Reference proteome</keyword>
<dbReference type="AlphaFoldDB" id="A0A8J5CT18"/>
<dbReference type="SUPFAM" id="SSF53756">
    <property type="entry name" value="UDP-Glycosyltransferase/glycogen phosphorylase"/>
    <property type="match status" value="1"/>
</dbReference>
<dbReference type="InterPro" id="IPR050271">
    <property type="entry name" value="UDP-glycosyltransferase"/>
</dbReference>
<dbReference type="CDD" id="cd03784">
    <property type="entry name" value="GT1_Gtf-like"/>
    <property type="match status" value="1"/>
</dbReference>
<dbReference type="InterPro" id="IPR035595">
    <property type="entry name" value="UDP_glycos_trans_CS"/>
</dbReference>
<dbReference type="GO" id="GO:0015020">
    <property type="term" value="F:glucuronosyltransferase activity"/>
    <property type="evidence" value="ECO:0007669"/>
    <property type="project" value="UniProtKB-EC"/>
</dbReference>
<comment type="subcellular location">
    <subcellularLocation>
        <location evidence="5">Membrane</location>
        <topology evidence="5">Single-pass membrane protein</topology>
    </subcellularLocation>
</comment>
<feature type="chain" id="PRO_5035337375" description="UDP-glucuronosyltransferase" evidence="5">
    <location>
        <begin position="18"/>
        <end position="530"/>
    </location>
</feature>
<evidence type="ECO:0000256" key="2">
    <source>
        <dbReference type="ARBA" id="ARBA00022676"/>
    </source>
</evidence>
<dbReference type="Gene3D" id="3.40.50.2000">
    <property type="entry name" value="Glycogen Phosphorylase B"/>
    <property type="match status" value="2"/>
</dbReference>
<comment type="caution">
    <text evidence="6">The sequence shown here is derived from an EMBL/GenBank/DDBJ whole genome shotgun (WGS) entry which is preliminary data.</text>
</comment>
<feature type="signal peptide" evidence="5">
    <location>
        <begin position="1"/>
        <end position="17"/>
    </location>
</feature>
<comment type="similarity">
    <text evidence="1 4">Belongs to the UDP-glycosyltransferase family.</text>
</comment>
<comment type="catalytic activity">
    <reaction evidence="5">
        <text>glucuronate acceptor + UDP-alpha-D-glucuronate = acceptor beta-D-glucuronoside + UDP + H(+)</text>
        <dbReference type="Rhea" id="RHEA:21032"/>
        <dbReference type="ChEBI" id="CHEBI:15378"/>
        <dbReference type="ChEBI" id="CHEBI:58052"/>
        <dbReference type="ChEBI" id="CHEBI:58223"/>
        <dbReference type="ChEBI" id="CHEBI:132367"/>
        <dbReference type="ChEBI" id="CHEBI:132368"/>
        <dbReference type="EC" id="2.4.1.17"/>
    </reaction>
</comment>
<proteinExistence type="inferred from homology"/>
<dbReference type="PANTHER" id="PTHR48043:SF27">
    <property type="entry name" value="UDP-GLUCURONOSYLTRANSFERASE"/>
    <property type="match status" value="1"/>
</dbReference>
<dbReference type="PROSITE" id="PS00375">
    <property type="entry name" value="UDPGT"/>
    <property type="match status" value="1"/>
</dbReference>
<keyword evidence="5" id="KW-0732">Signal</keyword>
<keyword evidence="5" id="KW-0812">Transmembrane</keyword>
<gene>
    <name evidence="6" type="primary">Ugt8_2</name>
    <name evidence="6" type="ORF">GWK47_049999</name>
</gene>
<dbReference type="OrthoDB" id="5835829at2759"/>
<evidence type="ECO:0000256" key="4">
    <source>
        <dbReference type="RuleBase" id="RU003718"/>
    </source>
</evidence>
<evidence type="ECO:0000256" key="5">
    <source>
        <dbReference type="RuleBase" id="RU362059"/>
    </source>
</evidence>
<keyword evidence="3 4" id="KW-0808">Transferase</keyword>
<dbReference type="Pfam" id="PF00201">
    <property type="entry name" value="UDPGT"/>
    <property type="match status" value="1"/>
</dbReference>
<reference evidence="6" key="1">
    <citation type="submission" date="2020-07" db="EMBL/GenBank/DDBJ databases">
        <title>The High-quality genome of the commercially important snow crab, Chionoecetes opilio.</title>
        <authorList>
            <person name="Jeong J.-H."/>
            <person name="Ryu S."/>
        </authorList>
    </citation>
    <scope>NUCLEOTIDE SEQUENCE</scope>
    <source>
        <strain evidence="6">MADBK_172401_WGS</strain>
        <tissue evidence="6">Digestive gland</tissue>
    </source>
</reference>
<accession>A0A8J5CT18</accession>
<dbReference type="GO" id="GO:0016020">
    <property type="term" value="C:membrane"/>
    <property type="evidence" value="ECO:0007669"/>
    <property type="project" value="UniProtKB-SubCell"/>
</dbReference>
<keyword evidence="5" id="KW-0472">Membrane</keyword>
<evidence type="ECO:0000256" key="3">
    <source>
        <dbReference type="ARBA" id="ARBA00022679"/>
    </source>
</evidence>
<evidence type="ECO:0000313" key="6">
    <source>
        <dbReference type="EMBL" id="KAG0719685.1"/>
    </source>
</evidence>
<keyword evidence="5" id="KW-1133">Transmembrane helix</keyword>
<dbReference type="Proteomes" id="UP000770661">
    <property type="component" value="Unassembled WGS sequence"/>
</dbReference>
<name>A0A8J5CT18_CHIOP</name>
<dbReference type="EMBL" id="JACEEZ010014146">
    <property type="protein sequence ID" value="KAG0719685.1"/>
    <property type="molecule type" value="Genomic_DNA"/>
</dbReference>